<keyword evidence="6" id="KW-0238">DNA-binding</keyword>
<evidence type="ECO:0000256" key="2">
    <source>
        <dbReference type="ARBA" id="ARBA00022741"/>
    </source>
</evidence>
<dbReference type="FunFam" id="1.10.10.160:FF:000001">
    <property type="entry name" value="ATP-dependent DNA helicase"/>
    <property type="match status" value="1"/>
</dbReference>
<keyword evidence="7" id="KW-0413">Isomerase</keyword>
<dbReference type="Pfam" id="PF13361">
    <property type="entry name" value="UvrD_C"/>
    <property type="match status" value="1"/>
</dbReference>
<dbReference type="GO" id="GO:0009314">
    <property type="term" value="P:response to radiation"/>
    <property type="evidence" value="ECO:0007669"/>
    <property type="project" value="UniProtKB-ARBA"/>
</dbReference>
<evidence type="ECO:0000256" key="12">
    <source>
        <dbReference type="PROSITE-ProRule" id="PRU00560"/>
    </source>
</evidence>
<dbReference type="InterPro" id="IPR027417">
    <property type="entry name" value="P-loop_NTPase"/>
</dbReference>
<dbReference type="Gene3D" id="3.40.50.300">
    <property type="entry name" value="P-loop containing nucleotide triphosphate hydrolases"/>
    <property type="match status" value="2"/>
</dbReference>
<dbReference type="GO" id="GO:0005829">
    <property type="term" value="C:cytosol"/>
    <property type="evidence" value="ECO:0007669"/>
    <property type="project" value="TreeGrafter"/>
</dbReference>
<dbReference type="PANTHER" id="PTHR11070">
    <property type="entry name" value="UVRD / RECB / PCRA DNA HELICASE FAMILY MEMBER"/>
    <property type="match status" value="1"/>
</dbReference>
<evidence type="ECO:0000256" key="10">
    <source>
        <dbReference type="ARBA" id="ARBA00034923"/>
    </source>
</evidence>
<evidence type="ECO:0000256" key="5">
    <source>
        <dbReference type="ARBA" id="ARBA00022840"/>
    </source>
</evidence>
<evidence type="ECO:0000256" key="4">
    <source>
        <dbReference type="ARBA" id="ARBA00022806"/>
    </source>
</evidence>
<evidence type="ECO:0000259" key="14">
    <source>
        <dbReference type="PROSITE" id="PS51217"/>
    </source>
</evidence>
<name>A0A0R0CR89_9GAMM</name>
<dbReference type="PANTHER" id="PTHR11070:SF2">
    <property type="entry name" value="ATP-DEPENDENT DNA HELICASE SRS2"/>
    <property type="match status" value="1"/>
</dbReference>
<dbReference type="InterPro" id="IPR014016">
    <property type="entry name" value="UvrD-like_ATP-bd"/>
</dbReference>
<dbReference type="OrthoDB" id="9806690at2"/>
<comment type="caution">
    <text evidence="15">The sequence shown here is derived from an EMBL/GenBank/DDBJ whole genome shotgun (WGS) entry which is preliminary data.</text>
</comment>
<dbReference type="GO" id="GO:0000725">
    <property type="term" value="P:recombinational repair"/>
    <property type="evidence" value="ECO:0007669"/>
    <property type="project" value="TreeGrafter"/>
</dbReference>
<accession>A0A0R0CR89</accession>
<evidence type="ECO:0000313" key="16">
    <source>
        <dbReference type="Proteomes" id="UP000052052"/>
    </source>
</evidence>
<evidence type="ECO:0000256" key="3">
    <source>
        <dbReference type="ARBA" id="ARBA00022801"/>
    </source>
</evidence>
<dbReference type="InterPro" id="IPR014017">
    <property type="entry name" value="DNA_helicase_UvrD-like_C"/>
</dbReference>
<dbReference type="Pfam" id="PF21196">
    <property type="entry name" value="PcrA_UvrD_tudor"/>
    <property type="match status" value="1"/>
</dbReference>
<dbReference type="Pfam" id="PF00580">
    <property type="entry name" value="UvrD-helicase"/>
    <property type="match status" value="1"/>
</dbReference>
<dbReference type="SUPFAM" id="SSF52540">
    <property type="entry name" value="P-loop containing nucleoside triphosphate hydrolases"/>
    <property type="match status" value="1"/>
</dbReference>
<dbReference type="GO" id="GO:0005524">
    <property type="term" value="F:ATP binding"/>
    <property type="evidence" value="ECO:0007669"/>
    <property type="project" value="UniProtKB-UniRule"/>
</dbReference>
<dbReference type="Proteomes" id="UP000052052">
    <property type="component" value="Unassembled WGS sequence"/>
</dbReference>
<dbReference type="EC" id="5.6.2.4" evidence="9"/>
<evidence type="ECO:0000256" key="11">
    <source>
        <dbReference type="ARBA" id="ARBA00048988"/>
    </source>
</evidence>
<proteinExistence type="inferred from homology"/>
<dbReference type="NCBIfam" id="TIGR01075">
    <property type="entry name" value="uvrD"/>
    <property type="match status" value="1"/>
</dbReference>
<protein>
    <recommendedName>
        <fullName evidence="9">DNA 3'-5' helicase</fullName>
        <ecNumber evidence="9">5.6.2.4</ecNumber>
    </recommendedName>
    <alternativeName>
        <fullName evidence="10">DNA 3'-5' helicase II</fullName>
    </alternativeName>
</protein>
<evidence type="ECO:0000256" key="1">
    <source>
        <dbReference type="ARBA" id="ARBA00009922"/>
    </source>
</evidence>
<keyword evidence="5 12" id="KW-0067">ATP-binding</keyword>
<feature type="binding site" evidence="12">
    <location>
        <begin position="29"/>
        <end position="36"/>
    </location>
    <ligand>
        <name>ATP</name>
        <dbReference type="ChEBI" id="CHEBI:30616"/>
    </ligand>
</feature>
<dbReference type="InterPro" id="IPR013986">
    <property type="entry name" value="DExx_box_DNA_helicase_dom_sf"/>
</dbReference>
<dbReference type="AlphaFoldDB" id="A0A0R0CR89"/>
<dbReference type="GO" id="GO:0003677">
    <property type="term" value="F:DNA binding"/>
    <property type="evidence" value="ECO:0007669"/>
    <property type="project" value="UniProtKB-KW"/>
</dbReference>
<comment type="catalytic activity">
    <reaction evidence="8">
        <text>Couples ATP hydrolysis with the unwinding of duplex DNA by translocating in the 3'-5' direction.</text>
        <dbReference type="EC" id="5.6.2.4"/>
    </reaction>
</comment>
<reference evidence="15 16" key="1">
    <citation type="submission" date="2015-05" db="EMBL/GenBank/DDBJ databases">
        <title>Genome sequencing and analysis of members of genus Stenotrophomonas.</title>
        <authorList>
            <person name="Patil P.P."/>
            <person name="Midha S."/>
            <person name="Patil P.B."/>
        </authorList>
    </citation>
    <scope>NUCLEOTIDE SEQUENCE [LARGE SCALE GENOMIC DNA]</scope>
    <source>
        <strain evidence="15 16">DSM 21858</strain>
    </source>
</reference>
<dbReference type="GO" id="GO:0033202">
    <property type="term" value="C:DNA helicase complex"/>
    <property type="evidence" value="ECO:0007669"/>
    <property type="project" value="TreeGrafter"/>
</dbReference>
<evidence type="ECO:0000256" key="7">
    <source>
        <dbReference type="ARBA" id="ARBA00023235"/>
    </source>
</evidence>
<keyword evidence="2 12" id="KW-0547">Nucleotide-binding</keyword>
<dbReference type="CDD" id="cd18807">
    <property type="entry name" value="SF1_C_UvrD"/>
    <property type="match status" value="1"/>
</dbReference>
<dbReference type="PATRIC" id="fig|344882.3.peg.56"/>
<evidence type="ECO:0000259" key="13">
    <source>
        <dbReference type="PROSITE" id="PS51198"/>
    </source>
</evidence>
<evidence type="ECO:0000256" key="9">
    <source>
        <dbReference type="ARBA" id="ARBA00034808"/>
    </source>
</evidence>
<keyword evidence="16" id="KW-1185">Reference proteome</keyword>
<keyword evidence="4 12" id="KW-0347">Helicase</keyword>
<gene>
    <name evidence="15" type="primary">uvrD</name>
    <name evidence="15" type="ORF">ABB29_00275</name>
</gene>
<feature type="domain" description="UvrD-like helicase ATP-binding" evidence="13">
    <location>
        <begin position="8"/>
        <end position="286"/>
    </location>
</feature>
<dbReference type="PROSITE" id="PS51217">
    <property type="entry name" value="UVRD_HELICASE_CTER"/>
    <property type="match status" value="1"/>
</dbReference>
<evidence type="ECO:0000313" key="15">
    <source>
        <dbReference type="EMBL" id="KRG71947.1"/>
    </source>
</evidence>
<comment type="similarity">
    <text evidence="1">Belongs to the helicase family. UvrD subfamily.</text>
</comment>
<keyword evidence="3 12" id="KW-0378">Hydrolase</keyword>
<dbReference type="GO" id="GO:0043138">
    <property type="term" value="F:3'-5' DNA helicase activity"/>
    <property type="evidence" value="ECO:0007669"/>
    <property type="project" value="UniProtKB-EC"/>
</dbReference>
<organism evidence="15 16">
    <name type="scientific">Pseudoxanthomonas dokdonensis</name>
    <dbReference type="NCBI Taxonomy" id="344882"/>
    <lineage>
        <taxon>Bacteria</taxon>
        <taxon>Pseudomonadati</taxon>
        <taxon>Pseudomonadota</taxon>
        <taxon>Gammaproteobacteria</taxon>
        <taxon>Lysobacterales</taxon>
        <taxon>Lysobacteraceae</taxon>
        <taxon>Pseudoxanthomonas</taxon>
    </lineage>
</organism>
<dbReference type="GO" id="GO:0016887">
    <property type="term" value="F:ATP hydrolysis activity"/>
    <property type="evidence" value="ECO:0007669"/>
    <property type="project" value="RHEA"/>
</dbReference>
<comment type="catalytic activity">
    <reaction evidence="11">
        <text>ATP + H2O = ADP + phosphate + H(+)</text>
        <dbReference type="Rhea" id="RHEA:13065"/>
        <dbReference type="ChEBI" id="CHEBI:15377"/>
        <dbReference type="ChEBI" id="CHEBI:15378"/>
        <dbReference type="ChEBI" id="CHEBI:30616"/>
        <dbReference type="ChEBI" id="CHEBI:43474"/>
        <dbReference type="ChEBI" id="CHEBI:456216"/>
        <dbReference type="EC" id="5.6.2.4"/>
    </reaction>
</comment>
<dbReference type="RefSeq" id="WP_057656610.1">
    <property type="nucleotide sequence ID" value="NZ_LDJL01000001.1"/>
</dbReference>
<feature type="domain" description="UvrD-like helicase C-terminal" evidence="14">
    <location>
        <begin position="287"/>
        <end position="571"/>
    </location>
</feature>
<dbReference type="GO" id="GO:0006260">
    <property type="term" value="P:DNA replication"/>
    <property type="evidence" value="ECO:0007669"/>
    <property type="project" value="InterPro"/>
</dbReference>
<dbReference type="InterPro" id="IPR005753">
    <property type="entry name" value="DNA_helicase_ATP-dep_UvrD"/>
</dbReference>
<dbReference type="EMBL" id="LDJL01000001">
    <property type="protein sequence ID" value="KRG71947.1"/>
    <property type="molecule type" value="Genomic_DNA"/>
</dbReference>
<dbReference type="NCBIfam" id="NF008743">
    <property type="entry name" value="PRK11773.1"/>
    <property type="match status" value="1"/>
</dbReference>
<sequence length="731" mass="82089">MDVSHLLDDLNPAQREAVSAPPGHYLVLAGAGSGKTRVLTHRIAWLNEVHGVPSHGILAVTFTNKAAGEMRARTDAQLRNGSRGMWIGTFHGLAHRLLRLHWHEARLPEAFQVLDSDDQIRLVKRVVQQLELDEARFPPRQIAWWINAQKDEGRRAENIQPGDDAWMETLRRAYVLYQERCDRAGLVDFAELLLRAHELLRDNSALLAHYRARFQELLIDEFQDTNAIQYAFVRVLAGDSGRVFVVGDDDQAIYGWRGAKVENVQRFLKDFPGARTIRLEQNYRSSANILNAANGVIAHNPGRIGKQLWTDTGDGDPIDLYAAYNEIDEARFVVERIRQWVRDGGSISDAAILYRSNAQSRAFEEALLSEQVPYRVYGGMRFFERAEIKDTLAYLRLIANRNDDAAFERAVNTPTRGIGDRTMDEVRRRARQDAISLWDAARLLSNGGELAGRARNALAGFLTLIDTLGEETLELDLKDKIDHALMRSGLRDHYDKESKGQLDSRTDNLDELVSVASRFVRRIEDELNQDDEQEMSELVAFLAYAALEAGEGQAQAGEEGVQLMTLHSAKGLEFPLVFLAGLEEGLFPSNKSLDESGRLEEERRLAYVGITRARQKLVISYAEARRLHGQDMYGIPSRFLREVPSGLLHEVRPKVQVSRVASYSPRPRQDLGHASIEVPAIKLGQSVTHAKFGSGVVTDYEGSGAHARVQINFDNDGSKWLVLAYANLQLG</sequence>
<dbReference type="PROSITE" id="PS51198">
    <property type="entry name" value="UVRD_HELICASE_ATP_BIND"/>
    <property type="match status" value="1"/>
</dbReference>
<dbReference type="STRING" id="344882.ABB29_00275"/>
<dbReference type="InterPro" id="IPR000212">
    <property type="entry name" value="DNA_helicase_UvrD/REP"/>
</dbReference>
<dbReference type="CDD" id="cd17932">
    <property type="entry name" value="DEXQc_UvrD"/>
    <property type="match status" value="1"/>
</dbReference>
<evidence type="ECO:0000256" key="6">
    <source>
        <dbReference type="ARBA" id="ARBA00023125"/>
    </source>
</evidence>
<dbReference type="Gene3D" id="1.10.10.160">
    <property type="match status" value="1"/>
</dbReference>
<evidence type="ECO:0000256" key="8">
    <source>
        <dbReference type="ARBA" id="ARBA00034617"/>
    </source>
</evidence>
<dbReference type="Gene3D" id="1.10.486.10">
    <property type="entry name" value="PCRA, domain 4"/>
    <property type="match status" value="1"/>
</dbReference>